<accession>A0ABS1KTE0</accession>
<comment type="caution">
    <text evidence="1">The sequence shown here is derived from an EMBL/GenBank/DDBJ whole genome shotgun (WGS) entry which is preliminary data.</text>
</comment>
<sequence length="266" mass="30601">MKKENIKERFIGVEFRLDEITKEELSSLQIGFGLIDGALTVVLKTDDREILTNAIRGYQRKNKPGFNLKKIYHKSNSGSLEPQSFLKDTDAIFAIDTNEKRIGKVHMSVGVVAGLELKAGENGTFNINATVKDYIHFQDSHHVEKNENRSWKTFIENYNRFEENRSLKTTIVVDSDLGLLDKYNNRNLPIYQDFFLPPNISLVYASADVSNDTIINKMITFCDEESSRSLKDVEKELYKTFHLLRDSLIKKHPDKASEIISFFESH</sequence>
<proteinExistence type="predicted"/>
<dbReference type="Proteomes" id="UP000613030">
    <property type="component" value="Unassembled WGS sequence"/>
</dbReference>
<protein>
    <submittedName>
        <fullName evidence="1">Uncharacterized protein</fullName>
    </submittedName>
</protein>
<reference evidence="1 2" key="1">
    <citation type="submission" date="2021-01" db="EMBL/GenBank/DDBJ databases">
        <title>Chryseolinea sp. Jin1 Genome sequencing and assembly.</title>
        <authorList>
            <person name="Kim I."/>
        </authorList>
    </citation>
    <scope>NUCLEOTIDE SEQUENCE [LARGE SCALE GENOMIC DNA]</scope>
    <source>
        <strain evidence="1 2">Jin1</strain>
    </source>
</reference>
<keyword evidence="2" id="KW-1185">Reference proteome</keyword>
<dbReference type="RefSeq" id="WP_202011044.1">
    <property type="nucleotide sequence ID" value="NZ_JAERRB010000004.1"/>
</dbReference>
<evidence type="ECO:0000313" key="1">
    <source>
        <dbReference type="EMBL" id="MBL0742625.1"/>
    </source>
</evidence>
<dbReference type="EMBL" id="JAERRB010000004">
    <property type="protein sequence ID" value="MBL0742625.1"/>
    <property type="molecule type" value="Genomic_DNA"/>
</dbReference>
<name>A0ABS1KTE0_9BACT</name>
<organism evidence="1 2">
    <name type="scientific">Chryseolinea lacunae</name>
    <dbReference type="NCBI Taxonomy" id="2801331"/>
    <lineage>
        <taxon>Bacteria</taxon>
        <taxon>Pseudomonadati</taxon>
        <taxon>Bacteroidota</taxon>
        <taxon>Cytophagia</taxon>
        <taxon>Cytophagales</taxon>
        <taxon>Fulvivirgaceae</taxon>
        <taxon>Chryseolinea</taxon>
    </lineage>
</organism>
<evidence type="ECO:0000313" key="2">
    <source>
        <dbReference type="Proteomes" id="UP000613030"/>
    </source>
</evidence>
<gene>
    <name evidence="1" type="ORF">JI741_15475</name>
</gene>